<evidence type="ECO:0008006" key="7">
    <source>
        <dbReference type="Google" id="ProtNLM"/>
    </source>
</evidence>
<feature type="domain" description="DNA polymerase delta subunit OB-fold" evidence="4">
    <location>
        <begin position="62"/>
        <end position="109"/>
    </location>
</feature>
<dbReference type="Pfam" id="PF18018">
    <property type="entry name" value="DNA_pol_D_N"/>
    <property type="match status" value="1"/>
</dbReference>
<evidence type="ECO:0000256" key="1">
    <source>
        <dbReference type="ARBA" id="ARBA00006035"/>
    </source>
</evidence>
<evidence type="ECO:0000313" key="5">
    <source>
        <dbReference type="EMBL" id="KAJ8939805.1"/>
    </source>
</evidence>
<dbReference type="Pfam" id="PF04042">
    <property type="entry name" value="DNA_pol_E_B"/>
    <property type="match status" value="1"/>
</dbReference>
<evidence type="ECO:0000313" key="6">
    <source>
        <dbReference type="Proteomes" id="UP001162162"/>
    </source>
</evidence>
<dbReference type="Proteomes" id="UP001162162">
    <property type="component" value="Unassembled WGS sequence"/>
</dbReference>
<dbReference type="GO" id="GO:0003677">
    <property type="term" value="F:DNA binding"/>
    <property type="evidence" value="ECO:0007669"/>
    <property type="project" value="InterPro"/>
</dbReference>
<dbReference type="AlphaFoldDB" id="A0AAV8XMM0"/>
<dbReference type="InterPro" id="IPR007185">
    <property type="entry name" value="DNA_pol_a/d/e_bsu"/>
</dbReference>
<reference evidence="5" key="1">
    <citation type="journal article" date="2023" name="Insect Mol. Biol.">
        <title>Genome sequencing provides insights into the evolution of gene families encoding plant cell wall-degrading enzymes in longhorned beetles.</title>
        <authorList>
            <person name="Shin N.R."/>
            <person name="Okamura Y."/>
            <person name="Kirsch R."/>
            <person name="Pauchet Y."/>
        </authorList>
    </citation>
    <scope>NUCLEOTIDE SEQUENCE</scope>
    <source>
        <strain evidence="5">AMC_N1</strain>
    </source>
</reference>
<proteinExistence type="inferred from homology"/>
<evidence type="ECO:0000259" key="3">
    <source>
        <dbReference type="Pfam" id="PF04042"/>
    </source>
</evidence>
<accession>A0AAV8XMM0</accession>
<dbReference type="Gene3D" id="3.60.21.50">
    <property type="match status" value="1"/>
</dbReference>
<keyword evidence="6" id="KW-1185">Reference proteome</keyword>
<name>A0AAV8XMM0_9CUCU</name>
<organism evidence="5 6">
    <name type="scientific">Aromia moschata</name>
    <dbReference type="NCBI Taxonomy" id="1265417"/>
    <lineage>
        <taxon>Eukaryota</taxon>
        <taxon>Metazoa</taxon>
        <taxon>Ecdysozoa</taxon>
        <taxon>Arthropoda</taxon>
        <taxon>Hexapoda</taxon>
        <taxon>Insecta</taxon>
        <taxon>Pterygota</taxon>
        <taxon>Neoptera</taxon>
        <taxon>Endopterygota</taxon>
        <taxon>Coleoptera</taxon>
        <taxon>Polyphaga</taxon>
        <taxon>Cucujiformia</taxon>
        <taxon>Chrysomeloidea</taxon>
        <taxon>Cerambycidae</taxon>
        <taxon>Cerambycinae</taxon>
        <taxon>Callichromatini</taxon>
        <taxon>Aromia</taxon>
    </lineage>
</organism>
<comment type="similarity">
    <text evidence="1">Belongs to the DNA polymerase delta/II small subunit family.</text>
</comment>
<evidence type="ECO:0000256" key="2">
    <source>
        <dbReference type="ARBA" id="ARBA00022705"/>
    </source>
</evidence>
<evidence type="ECO:0000259" key="4">
    <source>
        <dbReference type="Pfam" id="PF18018"/>
    </source>
</evidence>
<dbReference type="EMBL" id="JAPWTK010000467">
    <property type="protein sequence ID" value="KAJ8939805.1"/>
    <property type="molecule type" value="Genomic_DNA"/>
</dbReference>
<sequence>MSETIIERVSVNYKNLSSKFTETTTDYNKQYCAIYLARLKEMEILLRERIEIKWGDRFPVYDSDTLFMEDELQRYQLLGALDGKKLVTGITCALLGSDMGMGKFMVEDYVFADYRPQVERPLMNEDVFVIFLSGIDFLNHQNFISNLELFTHWISGMLGDESTISRIARIIIAGNSIRTVAEKKKVTMMMTSRTQESLEAIEAVKAFDYFLLQLCELVDVDVMPGEHDPSNHILPQKPMHYCMFPNSCVYKSLNQVSNPYFCSLDNLKIFGTSGQPVMNVMRFSEITDPLEVLENCLHWSHLAPTAPDTLGCYPYYEKDPFIIKGVSACLFRWKSATIFYQNGARLDFTPLRRPDGQKVRLICIPEFCNSFQAVVLNLKNLDCSSMVFSACK</sequence>
<dbReference type="PANTHER" id="PTHR10416">
    <property type="entry name" value="DNA POLYMERASE DELTA SUBUNIT 2"/>
    <property type="match status" value="1"/>
</dbReference>
<protein>
    <recommendedName>
        <fullName evidence="7">DNA polymerase delta small subunit</fullName>
    </recommendedName>
</protein>
<dbReference type="GO" id="GO:0043625">
    <property type="term" value="C:delta DNA polymerase complex"/>
    <property type="evidence" value="ECO:0007669"/>
    <property type="project" value="TreeGrafter"/>
</dbReference>
<keyword evidence="2" id="KW-0235">DNA replication</keyword>
<dbReference type="PANTHER" id="PTHR10416:SF0">
    <property type="entry name" value="DNA POLYMERASE DELTA SUBUNIT 2"/>
    <property type="match status" value="1"/>
</dbReference>
<comment type="caution">
    <text evidence="5">The sequence shown here is derived from an EMBL/GenBank/DDBJ whole genome shotgun (WGS) entry which is preliminary data.</text>
</comment>
<feature type="domain" description="DNA polymerase alpha/delta/epsilon subunit B" evidence="3">
    <location>
        <begin position="129"/>
        <end position="324"/>
    </location>
</feature>
<gene>
    <name evidence="5" type="ORF">NQ318_012805</name>
</gene>
<dbReference type="InterPro" id="IPR040663">
    <property type="entry name" value="DNA_pol_D_N"/>
</dbReference>
<dbReference type="GO" id="GO:0006271">
    <property type="term" value="P:DNA strand elongation involved in DNA replication"/>
    <property type="evidence" value="ECO:0007669"/>
    <property type="project" value="TreeGrafter"/>
</dbReference>
<dbReference type="InterPro" id="IPR024826">
    <property type="entry name" value="DNA_pol_delta/II_ssu"/>
</dbReference>